<evidence type="ECO:0000313" key="2">
    <source>
        <dbReference type="Proteomes" id="UP000278327"/>
    </source>
</evidence>
<sequence length="222" mass="24692">MMRSPSLTRKTRYKNGRLVRTYDWNGLQVDVYDSARNAILVIELFHDEELQPDDKAQLLIRMLFPDPAETVAMAGGQLGELLIHITWEAFGLDISADGRHASEQEAAVFDFEEDAGRIRASLLQCFGIGWDEASRQLSYADMCSLLGMLLEADTETPFQQAIYYRTAKPPKRTKTNADFCDAFEARRKHFALGSAAEDAESSANDKAASMFAAAKRAAQKGA</sequence>
<keyword evidence="2" id="KW-1185">Reference proteome</keyword>
<dbReference type="Pfam" id="PF06854">
    <property type="entry name" value="Phage_Gp15"/>
    <property type="match status" value="1"/>
</dbReference>
<evidence type="ECO:0000313" key="1">
    <source>
        <dbReference type="EMBL" id="RNL36044.1"/>
    </source>
</evidence>
<comment type="caution">
    <text evidence="1">The sequence shown here is derived from an EMBL/GenBank/DDBJ whole genome shotgun (WGS) entry which is preliminary data.</text>
</comment>
<dbReference type="InterPro" id="IPR009660">
    <property type="entry name" value="Phage_A500_Gp15"/>
</dbReference>
<name>A0A3N0AN48_9ACTN</name>
<dbReference type="Proteomes" id="UP000278327">
    <property type="component" value="Unassembled WGS sequence"/>
</dbReference>
<dbReference type="RefSeq" id="WP_117284120.1">
    <property type="nucleotide sequence ID" value="NZ_JAMTCE010000022.1"/>
</dbReference>
<dbReference type="AlphaFoldDB" id="A0A3N0AN48"/>
<gene>
    <name evidence="1" type="ORF">DMP10_11285</name>
</gene>
<proteinExistence type="predicted"/>
<organism evidence="1 2">
    <name type="scientific">Adlercreutzia equolifaciens subsp. celatus DSM 18785</name>
    <dbReference type="NCBI Taxonomy" id="1121021"/>
    <lineage>
        <taxon>Bacteria</taxon>
        <taxon>Bacillati</taxon>
        <taxon>Actinomycetota</taxon>
        <taxon>Coriobacteriia</taxon>
        <taxon>Eggerthellales</taxon>
        <taxon>Eggerthellaceae</taxon>
        <taxon>Adlercreutzia</taxon>
    </lineage>
</organism>
<dbReference type="EMBL" id="QICA01000025">
    <property type="protein sequence ID" value="RNL36044.1"/>
    <property type="molecule type" value="Genomic_DNA"/>
</dbReference>
<accession>A0A3N0AN48</accession>
<protein>
    <submittedName>
        <fullName evidence="1">Uncharacterized protein</fullName>
    </submittedName>
</protein>
<reference evidence="1 2" key="1">
    <citation type="journal article" date="2019" name="Microbiol. Resour. Announc.">
        <title>Draft Genome Sequences of Type Strains of Gordonibacter faecihominis, Paraeggerthella hongkongensis, Parvibacter caecicola,Slackia equolifaciens, Slackia faecicanis, and Slackia isoflavoniconvertens.</title>
        <authorList>
            <person name="Danylec N."/>
            <person name="Stoll D.A."/>
            <person name="Dotsch A."/>
            <person name="Huch M."/>
        </authorList>
    </citation>
    <scope>NUCLEOTIDE SEQUENCE [LARGE SCALE GENOMIC DNA]</scope>
    <source>
        <strain evidence="1 2">DSM 18785</strain>
    </source>
</reference>